<dbReference type="InterPro" id="IPR000620">
    <property type="entry name" value="EamA_dom"/>
</dbReference>
<evidence type="ECO:0000256" key="1">
    <source>
        <dbReference type="ARBA" id="ARBA00004651"/>
    </source>
</evidence>
<comment type="caution">
    <text evidence="9">The sequence shown here is derived from an EMBL/GenBank/DDBJ whole genome shotgun (WGS) entry which is preliminary data.</text>
</comment>
<organism evidence="9 10">
    <name type="scientific">Lacticaseibacillus jixianensis</name>
    <dbReference type="NCBI Taxonomy" id="2486012"/>
    <lineage>
        <taxon>Bacteria</taxon>
        <taxon>Bacillati</taxon>
        <taxon>Bacillota</taxon>
        <taxon>Bacilli</taxon>
        <taxon>Lactobacillales</taxon>
        <taxon>Lactobacillaceae</taxon>
        <taxon>Lacticaseibacillus</taxon>
    </lineage>
</organism>
<dbReference type="PANTHER" id="PTHR32322">
    <property type="entry name" value="INNER MEMBRANE TRANSPORTER"/>
    <property type="match status" value="1"/>
</dbReference>
<keyword evidence="10" id="KW-1185">Reference proteome</keyword>
<keyword evidence="3" id="KW-1003">Cell membrane</keyword>
<evidence type="ECO:0000259" key="8">
    <source>
        <dbReference type="Pfam" id="PF00892"/>
    </source>
</evidence>
<comment type="subcellular location">
    <subcellularLocation>
        <location evidence="1">Cell membrane</location>
        <topology evidence="1">Multi-pass membrane protein</topology>
    </subcellularLocation>
</comment>
<dbReference type="PANTHER" id="PTHR32322:SF18">
    <property type="entry name" value="S-ADENOSYLMETHIONINE_S-ADENOSYLHOMOCYSTEINE TRANSPORTER"/>
    <property type="match status" value="1"/>
</dbReference>
<dbReference type="RefSeq" id="WP_125586262.1">
    <property type="nucleotide sequence ID" value="NZ_JBHTMO010000025.1"/>
</dbReference>
<feature type="domain" description="EamA" evidence="8">
    <location>
        <begin position="1"/>
        <end position="134"/>
    </location>
</feature>
<evidence type="ECO:0000256" key="6">
    <source>
        <dbReference type="ARBA" id="ARBA00023136"/>
    </source>
</evidence>
<evidence type="ECO:0000313" key="9">
    <source>
        <dbReference type="EMBL" id="MFD1393582.1"/>
    </source>
</evidence>
<evidence type="ECO:0000313" key="10">
    <source>
        <dbReference type="Proteomes" id="UP001597249"/>
    </source>
</evidence>
<feature type="transmembrane region" description="Helical" evidence="7">
    <location>
        <begin position="33"/>
        <end position="50"/>
    </location>
</feature>
<feature type="transmembrane region" description="Helical" evidence="7">
    <location>
        <begin position="95"/>
        <end position="112"/>
    </location>
</feature>
<protein>
    <submittedName>
        <fullName evidence="9">EamA family transporter</fullName>
    </submittedName>
</protein>
<keyword evidence="6 7" id="KW-0472">Membrane</keyword>
<evidence type="ECO:0000256" key="2">
    <source>
        <dbReference type="ARBA" id="ARBA00007362"/>
    </source>
</evidence>
<sequence>MALLAALVWAVYSILTARIGALNVDLIRATRHTFFYGILFMLPLAWLLHFRMPWGALLVPANLGNFLFLGIGACAICFVTWSFAVKRLGTVRTSVYMYLVPVITLACSVWLLHEPLTPLIVLGAVLTLVGLWLSGRGA</sequence>
<evidence type="ECO:0000256" key="5">
    <source>
        <dbReference type="ARBA" id="ARBA00022989"/>
    </source>
</evidence>
<dbReference type="InterPro" id="IPR050638">
    <property type="entry name" value="AA-Vitamin_Transporters"/>
</dbReference>
<keyword evidence="4 7" id="KW-0812">Transmembrane</keyword>
<evidence type="ECO:0000256" key="4">
    <source>
        <dbReference type="ARBA" id="ARBA00022692"/>
    </source>
</evidence>
<accession>A0ABW4BBL4</accession>
<keyword evidence="5 7" id="KW-1133">Transmembrane helix</keyword>
<name>A0ABW4BBL4_9LACO</name>
<dbReference type="InterPro" id="IPR037185">
    <property type="entry name" value="EmrE-like"/>
</dbReference>
<evidence type="ECO:0000256" key="3">
    <source>
        <dbReference type="ARBA" id="ARBA00022475"/>
    </source>
</evidence>
<proteinExistence type="inferred from homology"/>
<gene>
    <name evidence="9" type="ORF">ACFQ3L_08405</name>
</gene>
<dbReference type="SUPFAM" id="SSF103481">
    <property type="entry name" value="Multidrug resistance efflux transporter EmrE"/>
    <property type="match status" value="1"/>
</dbReference>
<feature type="transmembrane region" description="Helical" evidence="7">
    <location>
        <begin position="62"/>
        <end position="83"/>
    </location>
</feature>
<dbReference type="Proteomes" id="UP001597249">
    <property type="component" value="Unassembled WGS sequence"/>
</dbReference>
<dbReference type="Pfam" id="PF00892">
    <property type="entry name" value="EamA"/>
    <property type="match status" value="1"/>
</dbReference>
<comment type="similarity">
    <text evidence="2">Belongs to the EamA transporter family.</text>
</comment>
<evidence type="ECO:0000256" key="7">
    <source>
        <dbReference type="SAM" id="Phobius"/>
    </source>
</evidence>
<reference evidence="10" key="1">
    <citation type="journal article" date="2019" name="Int. J. Syst. Evol. Microbiol.">
        <title>The Global Catalogue of Microorganisms (GCM) 10K type strain sequencing project: providing services to taxonomists for standard genome sequencing and annotation.</title>
        <authorList>
            <consortium name="The Broad Institute Genomics Platform"/>
            <consortium name="The Broad Institute Genome Sequencing Center for Infectious Disease"/>
            <person name="Wu L."/>
            <person name="Ma J."/>
        </authorList>
    </citation>
    <scope>NUCLEOTIDE SEQUENCE [LARGE SCALE GENOMIC DNA]</scope>
    <source>
        <strain evidence="10">CCM 8911</strain>
    </source>
</reference>
<dbReference type="Gene3D" id="1.10.3730.20">
    <property type="match status" value="1"/>
</dbReference>
<feature type="transmembrane region" description="Helical" evidence="7">
    <location>
        <begin position="119"/>
        <end position="135"/>
    </location>
</feature>
<dbReference type="EMBL" id="JBHTMO010000025">
    <property type="protein sequence ID" value="MFD1393582.1"/>
    <property type="molecule type" value="Genomic_DNA"/>
</dbReference>